<dbReference type="PROSITE" id="PS51195">
    <property type="entry name" value="Q_MOTIF"/>
    <property type="match status" value="1"/>
</dbReference>
<dbReference type="Gene3D" id="3.40.50.300">
    <property type="entry name" value="P-loop containing nucleotide triphosphate hydrolases"/>
    <property type="match status" value="2"/>
</dbReference>
<evidence type="ECO:0000256" key="2">
    <source>
        <dbReference type="ARBA" id="ARBA00004604"/>
    </source>
</evidence>
<evidence type="ECO:0000256" key="12">
    <source>
        <dbReference type="ARBA" id="ARBA00022840"/>
    </source>
</evidence>
<evidence type="ECO:0000256" key="15">
    <source>
        <dbReference type="ARBA" id="ARBA00047984"/>
    </source>
</evidence>
<feature type="compositionally biased region" description="Basic residues" evidence="17">
    <location>
        <begin position="370"/>
        <end position="382"/>
    </location>
</feature>
<evidence type="ECO:0000256" key="1">
    <source>
        <dbReference type="ARBA" id="ARBA00003706"/>
    </source>
</evidence>
<dbReference type="InterPro" id="IPR000629">
    <property type="entry name" value="RNA-helicase_DEAD-box_CS"/>
</dbReference>
<evidence type="ECO:0000256" key="14">
    <source>
        <dbReference type="ARBA" id="ARBA00023242"/>
    </source>
</evidence>
<dbReference type="EMBL" id="HG937692">
    <property type="protein sequence ID" value="CDP35995.1"/>
    <property type="molecule type" value="Genomic_DNA"/>
</dbReference>
<sequence>MSDTEQEFDITNAIALGASDDESELDDSSVELQDEIVDSDSDEDTSDGDDGDDKNKDDKSFPALELEDDSSSKKEDVSEYFSSDIKPKKLSAGTFAGLGLSRVLLNNITKKGFKTPTPIQRKAIPFVLEGRDVVGMARTGSGKTAAFVLPMLDKLKVHSAKVGARALILSPSRELALQTLKVIKDFSRGTDLRSVLLVGGDSLDEQFGYMMSNPDIIIATPGRFLHLKVEMQLDLKTIEYVVFDEADRLFEMGFAEQLNEILASLSTSRQSLLFSATLPKSLVEFAKAGLQDPVLVRLDSETKISEELEMAFFTVKDSERDAALNYVLRDVIKMPPATEEQKKYLEEQDSYYTKQRESSDDDDDEDKDKKNKNKHKKKRRERLPKANELPSPHSTIVFVPTKHHVEYISMLLKGLGYAVSYIYGSLDQTARKEQLYRFRAGKTSILVVTDVAARGIDVPVLANVINYCLPPSPKVFVHRVGRTARAGRRGWAYSLVRDSELPYLIDLELFLGRKLLLSSKVANKSEVSYVERMVLGTLPREGLEDQVGEIQSVLERNYDLTLQHQVAIRGEQQYVKTRPAASQESVKRSKEIMSLPHWDAQHCLFGQSLEDERQKLLDAFANRRSKETVFEFKKTQFGSAAELMARRRKQIAPIQKRAHEKLLSRLEDKEQPDNEVGSSKSDLSTATEADLKAFKDADELAQENLAKSKQSKKRKQESFRDEQFFMSHYAPSEIAAERGYSLGNSNFADAARGATFDLQDEGKEFQQKQGMRWDKKKGKYINAGSESGVKYIRGEGGNKIPASFRSGRFDEWKAQHKVSGFKVGTMESTNSASSSQPFRKFKHNKEKAPKMAADKFRDDYHRRKKQVSAAVEKGLQVKGAPRSKVTSGLQDTESVRKQRQLKEKRREKNARPSKKKKK</sequence>
<evidence type="ECO:0000256" key="7">
    <source>
        <dbReference type="ARBA" id="ARBA00022517"/>
    </source>
</evidence>
<evidence type="ECO:0000256" key="11">
    <source>
        <dbReference type="ARBA" id="ARBA00022806"/>
    </source>
</evidence>
<name>A0A060T4E8_BLAAD</name>
<dbReference type="GO" id="GO:0003724">
    <property type="term" value="F:RNA helicase activity"/>
    <property type="evidence" value="ECO:0007669"/>
    <property type="project" value="UniProtKB-EC"/>
</dbReference>
<dbReference type="FunFam" id="3.40.50.300:FF:000865">
    <property type="entry name" value="ATP-dependent RNA helicase DDX54"/>
    <property type="match status" value="1"/>
</dbReference>
<feature type="compositionally biased region" description="Polar residues" evidence="17">
    <location>
        <begin position="826"/>
        <end position="837"/>
    </location>
</feature>
<dbReference type="CDD" id="cd18787">
    <property type="entry name" value="SF2_C_DEAD"/>
    <property type="match status" value="1"/>
</dbReference>
<dbReference type="PROSITE" id="PS00039">
    <property type="entry name" value="DEAD_ATP_HELICASE"/>
    <property type="match status" value="1"/>
</dbReference>
<keyword evidence="9" id="KW-0547">Nucleotide-binding</keyword>
<evidence type="ECO:0000259" key="19">
    <source>
        <dbReference type="PROSITE" id="PS51194"/>
    </source>
</evidence>
<keyword evidence="14" id="KW-0539">Nucleus</keyword>
<evidence type="ECO:0000256" key="17">
    <source>
        <dbReference type="SAM" id="MobiDB-lite"/>
    </source>
</evidence>
<feature type="domain" description="Helicase ATP-binding" evidence="18">
    <location>
        <begin position="124"/>
        <end position="296"/>
    </location>
</feature>
<comment type="function">
    <text evidence="1">ATP-binding RNA helicase involved in the biogenesis of 60S ribosomal subunits and is required for the normal formation of 25S and 5.8S rRNAs.</text>
</comment>
<feature type="region of interest" description="Disordered" evidence="17">
    <location>
        <begin position="1"/>
        <end position="76"/>
    </location>
</feature>
<organism evidence="21">
    <name type="scientific">Blastobotrys adeninivorans</name>
    <name type="common">Yeast</name>
    <name type="synonym">Arxula adeninivorans</name>
    <dbReference type="NCBI Taxonomy" id="409370"/>
    <lineage>
        <taxon>Eukaryota</taxon>
        <taxon>Fungi</taxon>
        <taxon>Dikarya</taxon>
        <taxon>Ascomycota</taxon>
        <taxon>Saccharomycotina</taxon>
        <taxon>Dipodascomycetes</taxon>
        <taxon>Dipodascales</taxon>
        <taxon>Trichomonascaceae</taxon>
        <taxon>Blastobotrys</taxon>
    </lineage>
</organism>
<dbReference type="PANTHER" id="PTHR47959:SF8">
    <property type="entry name" value="RNA HELICASE"/>
    <property type="match status" value="1"/>
</dbReference>
<keyword evidence="8" id="KW-0698">rRNA processing</keyword>
<evidence type="ECO:0000256" key="3">
    <source>
        <dbReference type="ARBA" id="ARBA00010379"/>
    </source>
</evidence>
<dbReference type="GO" id="GO:0006364">
    <property type="term" value="P:rRNA processing"/>
    <property type="evidence" value="ECO:0007669"/>
    <property type="project" value="UniProtKB-KW"/>
</dbReference>
<dbReference type="CDD" id="cd17959">
    <property type="entry name" value="DEADc_DDX54"/>
    <property type="match status" value="1"/>
</dbReference>
<dbReference type="InterPro" id="IPR033517">
    <property type="entry name" value="DDX54/DBP10_DEAD-box_helicase"/>
</dbReference>
<dbReference type="Pfam" id="PF00271">
    <property type="entry name" value="Helicase_C"/>
    <property type="match status" value="1"/>
</dbReference>
<dbReference type="InterPro" id="IPR014001">
    <property type="entry name" value="Helicase_ATP-bd"/>
</dbReference>
<dbReference type="PhylomeDB" id="A0A060T4E8"/>
<dbReference type="SMART" id="SM00490">
    <property type="entry name" value="HELICc"/>
    <property type="match status" value="1"/>
</dbReference>
<evidence type="ECO:0000313" key="21">
    <source>
        <dbReference type="EMBL" id="CDP35995.1"/>
    </source>
</evidence>
<keyword evidence="7" id="KW-0690">Ribosome biogenesis</keyword>
<dbReference type="AlphaFoldDB" id="A0A060T4E8"/>
<feature type="region of interest" description="Disordered" evidence="17">
    <location>
        <begin position="825"/>
        <end position="918"/>
    </location>
</feature>
<reference evidence="21" key="2">
    <citation type="submission" date="2014-06" db="EMBL/GenBank/DDBJ databases">
        <title>The complete genome of Blastobotrys (Arxula) adeninivorans LS3 - a yeast of biotechnological interest.</title>
        <authorList>
            <person name="Kunze G."/>
            <person name="Gaillardin C."/>
            <person name="Czernicka M."/>
            <person name="Durrens P."/>
            <person name="Martin T."/>
            <person name="Boer E."/>
            <person name="Gabaldon T."/>
            <person name="Cruz J."/>
            <person name="Talla E."/>
            <person name="Marck C."/>
            <person name="Goffeau A."/>
            <person name="Barbe V."/>
            <person name="Baret P."/>
            <person name="Baronian K."/>
            <person name="Beier S."/>
            <person name="Bleykasten C."/>
            <person name="Bode R."/>
            <person name="Casaregola S."/>
            <person name="Despons L."/>
            <person name="Fairhead C."/>
            <person name="Giersberg M."/>
            <person name="Gierski P."/>
            <person name="Hahnel U."/>
            <person name="Hartmann A."/>
            <person name="Jankowska D."/>
            <person name="Jubin C."/>
            <person name="Jung P."/>
            <person name="Lafontaine I."/>
            <person name="Leh-Louis V."/>
            <person name="Lemaire M."/>
            <person name="Marcet-Houben M."/>
            <person name="Mascher M."/>
            <person name="Morel G."/>
            <person name="Richard G.-F."/>
            <person name="Riechen J."/>
            <person name="Sacerdot C."/>
            <person name="Sarkar A."/>
            <person name="Savel G."/>
            <person name="Schacherer J."/>
            <person name="Sherman D."/>
            <person name="Straub M.-L."/>
            <person name="Stein N."/>
            <person name="Thierry A."/>
            <person name="Trautwein-Schult A."/>
            <person name="Westhof E."/>
            <person name="Worch S."/>
            <person name="Dujon B."/>
            <person name="Souciet J.-L."/>
            <person name="Wincker P."/>
            <person name="Scholz U."/>
            <person name="Neuveglise N."/>
        </authorList>
    </citation>
    <scope>NUCLEOTIDE SEQUENCE</scope>
    <source>
        <strain evidence="21">LS3</strain>
    </source>
</reference>
<dbReference type="PANTHER" id="PTHR47959">
    <property type="entry name" value="ATP-DEPENDENT RNA HELICASE RHLE-RELATED"/>
    <property type="match status" value="1"/>
</dbReference>
<keyword evidence="10" id="KW-0378">Hydrolase</keyword>
<evidence type="ECO:0000256" key="4">
    <source>
        <dbReference type="ARBA" id="ARBA00012552"/>
    </source>
</evidence>
<feature type="domain" description="Helicase C-terminal" evidence="19">
    <location>
        <begin position="378"/>
        <end position="528"/>
    </location>
</feature>
<dbReference type="InterPro" id="IPR012541">
    <property type="entry name" value="DBP10_C"/>
</dbReference>
<feature type="region of interest" description="Disordered" evidence="17">
    <location>
        <begin position="663"/>
        <end position="684"/>
    </location>
</feature>
<dbReference type="Pfam" id="PF08147">
    <property type="entry name" value="DBP10CT"/>
    <property type="match status" value="1"/>
</dbReference>
<evidence type="ECO:0000259" key="20">
    <source>
        <dbReference type="PROSITE" id="PS51195"/>
    </source>
</evidence>
<comment type="similarity">
    <text evidence="3">Belongs to the DEAD box helicase family. DDX54/DBP10 subfamily.</text>
</comment>
<dbReference type="InterPro" id="IPR011545">
    <property type="entry name" value="DEAD/DEAH_box_helicase_dom"/>
</dbReference>
<dbReference type="Pfam" id="PF00270">
    <property type="entry name" value="DEAD"/>
    <property type="match status" value="1"/>
</dbReference>
<evidence type="ECO:0000256" key="5">
    <source>
        <dbReference type="ARBA" id="ARBA00019117"/>
    </source>
</evidence>
<keyword evidence="11" id="KW-0347">Helicase</keyword>
<evidence type="ECO:0000256" key="16">
    <source>
        <dbReference type="PROSITE-ProRule" id="PRU00552"/>
    </source>
</evidence>
<gene>
    <name evidence="21" type="ORF">GNLVRS02_ARAD1B02904g</name>
</gene>
<evidence type="ECO:0000256" key="13">
    <source>
        <dbReference type="ARBA" id="ARBA00022884"/>
    </source>
</evidence>
<feature type="compositionally biased region" description="Basic and acidic residues" evidence="17">
    <location>
        <begin position="663"/>
        <end position="672"/>
    </location>
</feature>
<dbReference type="GO" id="GO:0005730">
    <property type="term" value="C:nucleolus"/>
    <property type="evidence" value="ECO:0007669"/>
    <property type="project" value="UniProtKB-SubCell"/>
</dbReference>
<evidence type="ECO:0000256" key="8">
    <source>
        <dbReference type="ARBA" id="ARBA00022552"/>
    </source>
</evidence>
<dbReference type="SUPFAM" id="SSF52540">
    <property type="entry name" value="P-loop containing nucleoside triphosphate hydrolases"/>
    <property type="match status" value="2"/>
</dbReference>
<dbReference type="GO" id="GO:0003723">
    <property type="term" value="F:RNA binding"/>
    <property type="evidence" value="ECO:0007669"/>
    <property type="project" value="UniProtKB-KW"/>
</dbReference>
<dbReference type="InterPro" id="IPR014014">
    <property type="entry name" value="RNA_helicase_DEAD_Q_motif"/>
</dbReference>
<dbReference type="GO" id="GO:0016887">
    <property type="term" value="F:ATP hydrolysis activity"/>
    <property type="evidence" value="ECO:0007669"/>
    <property type="project" value="RHEA"/>
</dbReference>
<evidence type="ECO:0000256" key="9">
    <source>
        <dbReference type="ARBA" id="ARBA00022741"/>
    </source>
</evidence>
<evidence type="ECO:0000256" key="10">
    <source>
        <dbReference type="ARBA" id="ARBA00022801"/>
    </source>
</evidence>
<evidence type="ECO:0000256" key="6">
    <source>
        <dbReference type="ARBA" id="ARBA00021760"/>
    </source>
</evidence>
<dbReference type="GO" id="GO:0005524">
    <property type="term" value="F:ATP binding"/>
    <property type="evidence" value="ECO:0007669"/>
    <property type="project" value="UniProtKB-KW"/>
</dbReference>
<comment type="subcellular location">
    <subcellularLocation>
        <location evidence="2">Nucleus</location>
        <location evidence="2">Nucleolus</location>
    </subcellularLocation>
</comment>
<keyword evidence="12" id="KW-0067">ATP-binding</keyword>
<comment type="catalytic activity">
    <reaction evidence="15">
        <text>ATP + H2O = ADP + phosphate + H(+)</text>
        <dbReference type="Rhea" id="RHEA:13065"/>
        <dbReference type="ChEBI" id="CHEBI:15377"/>
        <dbReference type="ChEBI" id="CHEBI:15378"/>
        <dbReference type="ChEBI" id="CHEBI:30616"/>
        <dbReference type="ChEBI" id="CHEBI:43474"/>
        <dbReference type="ChEBI" id="CHEBI:456216"/>
        <dbReference type="EC" id="3.6.4.13"/>
    </reaction>
</comment>
<dbReference type="InterPro" id="IPR001650">
    <property type="entry name" value="Helicase_C-like"/>
</dbReference>
<proteinExistence type="inferred from homology"/>
<feature type="domain" description="DEAD-box RNA helicase Q" evidence="20">
    <location>
        <begin position="93"/>
        <end position="121"/>
    </location>
</feature>
<keyword evidence="13" id="KW-0694">RNA-binding</keyword>
<dbReference type="PROSITE" id="PS51192">
    <property type="entry name" value="HELICASE_ATP_BIND_1"/>
    <property type="match status" value="1"/>
</dbReference>
<feature type="compositionally biased region" description="Basic and acidic residues" evidence="17">
    <location>
        <begin position="846"/>
        <end position="861"/>
    </location>
</feature>
<feature type="region of interest" description="Disordered" evidence="17">
    <location>
        <begin position="339"/>
        <end position="389"/>
    </location>
</feature>
<reference evidence="21" key="1">
    <citation type="submission" date="2014-02" db="EMBL/GenBank/DDBJ databases">
        <authorList>
            <person name="Genoscope - CEA"/>
        </authorList>
    </citation>
    <scope>NUCLEOTIDE SEQUENCE</scope>
    <source>
        <strain evidence="21">LS3</strain>
    </source>
</reference>
<dbReference type="InterPro" id="IPR050079">
    <property type="entry name" value="DEAD_box_RNA_helicase"/>
</dbReference>
<accession>A0A060T4E8</accession>
<dbReference type="InterPro" id="IPR027417">
    <property type="entry name" value="P-loop_NTPase"/>
</dbReference>
<protein>
    <recommendedName>
        <fullName evidence="5">ATP-dependent RNA helicase DBP10</fullName>
        <ecNumber evidence="4">3.6.4.13</ecNumber>
    </recommendedName>
    <alternativeName>
        <fullName evidence="6">ATP-dependent RNA helicase dbp10</fullName>
    </alternativeName>
</protein>
<feature type="compositionally biased region" description="Basic and acidic residues" evidence="17">
    <location>
        <begin position="893"/>
        <end position="910"/>
    </location>
</feature>
<dbReference type="SMART" id="SM01123">
    <property type="entry name" value="DBP10CT"/>
    <property type="match status" value="1"/>
</dbReference>
<dbReference type="GO" id="GO:0005829">
    <property type="term" value="C:cytosol"/>
    <property type="evidence" value="ECO:0007669"/>
    <property type="project" value="TreeGrafter"/>
</dbReference>
<feature type="compositionally biased region" description="Acidic residues" evidence="17">
    <location>
        <begin position="19"/>
        <end position="52"/>
    </location>
</feature>
<dbReference type="PROSITE" id="PS51194">
    <property type="entry name" value="HELICASE_CTER"/>
    <property type="match status" value="1"/>
</dbReference>
<evidence type="ECO:0000259" key="18">
    <source>
        <dbReference type="PROSITE" id="PS51192"/>
    </source>
</evidence>
<dbReference type="SMART" id="SM00487">
    <property type="entry name" value="DEXDc"/>
    <property type="match status" value="1"/>
</dbReference>
<feature type="short sequence motif" description="Q motif" evidence="16">
    <location>
        <begin position="93"/>
        <end position="121"/>
    </location>
</feature>
<dbReference type="EC" id="3.6.4.13" evidence="4"/>